<feature type="region of interest" description="Disordered" evidence="1">
    <location>
        <begin position="1"/>
        <end position="25"/>
    </location>
</feature>
<dbReference type="Pfam" id="PF08530">
    <property type="entry name" value="PepX_C"/>
    <property type="match status" value="1"/>
</dbReference>
<dbReference type="OrthoDB" id="416441at2759"/>
<dbReference type="EMBL" id="MZNU01000093">
    <property type="protein sequence ID" value="OWP04801.1"/>
    <property type="molecule type" value="Genomic_DNA"/>
</dbReference>
<dbReference type="InterPro" id="IPR013736">
    <property type="entry name" value="Xaa-Pro_dipept_C"/>
</dbReference>
<accession>A0A218Z9P7</accession>
<evidence type="ECO:0000256" key="1">
    <source>
        <dbReference type="SAM" id="MobiDB-lite"/>
    </source>
</evidence>
<organism evidence="3 4">
    <name type="scientific">Diplocarpon coronariae</name>
    <dbReference type="NCBI Taxonomy" id="2795749"/>
    <lineage>
        <taxon>Eukaryota</taxon>
        <taxon>Fungi</taxon>
        <taxon>Dikarya</taxon>
        <taxon>Ascomycota</taxon>
        <taxon>Pezizomycotina</taxon>
        <taxon>Leotiomycetes</taxon>
        <taxon>Helotiales</taxon>
        <taxon>Drepanopezizaceae</taxon>
        <taxon>Diplocarpon</taxon>
    </lineage>
</organism>
<dbReference type="InterPro" id="IPR008979">
    <property type="entry name" value="Galactose-bd-like_sf"/>
</dbReference>
<dbReference type="AlphaFoldDB" id="A0A218Z9P7"/>
<dbReference type="GO" id="GO:0008239">
    <property type="term" value="F:dipeptidyl-peptidase activity"/>
    <property type="evidence" value="ECO:0007669"/>
    <property type="project" value="InterPro"/>
</dbReference>
<feature type="compositionally biased region" description="Polar residues" evidence="1">
    <location>
        <begin position="16"/>
        <end position="25"/>
    </location>
</feature>
<dbReference type="Gene3D" id="2.60.120.260">
    <property type="entry name" value="Galactose-binding domain-like"/>
    <property type="match status" value="1"/>
</dbReference>
<dbReference type="Proteomes" id="UP000242519">
    <property type="component" value="Unassembled WGS sequence"/>
</dbReference>
<gene>
    <name evidence="3" type="ORF">B2J93_4083</name>
</gene>
<name>A0A218Z9P7_9HELO</name>
<evidence type="ECO:0000259" key="2">
    <source>
        <dbReference type="SMART" id="SM00939"/>
    </source>
</evidence>
<evidence type="ECO:0000313" key="4">
    <source>
        <dbReference type="Proteomes" id="UP000242519"/>
    </source>
</evidence>
<dbReference type="SUPFAM" id="SSF49785">
    <property type="entry name" value="Galactose-binding domain-like"/>
    <property type="match status" value="1"/>
</dbReference>
<dbReference type="SMART" id="SM00939">
    <property type="entry name" value="PepX_C"/>
    <property type="match status" value="1"/>
</dbReference>
<sequence>MQEQPDRLSTGHFNEHNVSPQIQTTSSSETIFTDLYLSAETDHKVLSWVEPTNESTASFEAPRTSLTFLSPPLEHEIEITGPLAAKLFASSSTTDMDLCVTLNALAADGEEAAMDGERNCLARNWMRASRRELVREGSGSHADEEIRLLNPEWVYELRVELGSARIVLPKGDRLELCIGGKNVVEDEEEGARNQGPPVGSRPFEMLEGRTMVHAGGITPSRLMLPLAKQS</sequence>
<feature type="domain" description="Xaa-Pro dipeptidyl-peptidase C-terminal" evidence="2">
    <location>
        <begin position="2"/>
        <end position="223"/>
    </location>
</feature>
<protein>
    <submittedName>
        <fullName evidence="3">Peptidase S</fullName>
    </submittedName>
</protein>
<proteinExistence type="predicted"/>
<comment type="caution">
    <text evidence="3">The sequence shown here is derived from an EMBL/GenBank/DDBJ whole genome shotgun (WGS) entry which is preliminary data.</text>
</comment>
<dbReference type="STRING" id="503106.A0A218Z9P7"/>
<evidence type="ECO:0000313" key="3">
    <source>
        <dbReference type="EMBL" id="OWP04801.1"/>
    </source>
</evidence>
<keyword evidence="4" id="KW-1185">Reference proteome</keyword>
<reference evidence="3 4" key="1">
    <citation type="submission" date="2017-04" db="EMBL/GenBank/DDBJ databases">
        <title>Draft genome sequence of Marssonina coronaria NL1: causal agent of apple blotch.</title>
        <authorList>
            <person name="Cheng Q."/>
        </authorList>
    </citation>
    <scope>NUCLEOTIDE SEQUENCE [LARGE SCALE GENOMIC DNA]</scope>
    <source>
        <strain evidence="3 4">NL1</strain>
    </source>
</reference>
<dbReference type="InParanoid" id="A0A218Z9P7"/>